<dbReference type="InterPro" id="IPR056861">
    <property type="entry name" value="HMCN1-like_VWA"/>
</dbReference>
<evidence type="ECO:0000256" key="1">
    <source>
        <dbReference type="ARBA" id="ARBA00004613"/>
    </source>
</evidence>
<evidence type="ECO:0000259" key="5">
    <source>
        <dbReference type="Pfam" id="PF25106"/>
    </source>
</evidence>
<feature type="region of interest" description="Disordered" evidence="4">
    <location>
        <begin position="652"/>
        <end position="684"/>
    </location>
</feature>
<dbReference type="PANTHER" id="PTHR14905">
    <property type="entry name" value="NG37"/>
    <property type="match status" value="1"/>
</dbReference>
<feature type="compositionally biased region" description="Basic residues" evidence="4">
    <location>
        <begin position="659"/>
        <end position="678"/>
    </location>
</feature>
<dbReference type="EMBL" id="JALLAZ020001093">
    <property type="protein sequence ID" value="KAL3780873.1"/>
    <property type="molecule type" value="Genomic_DNA"/>
</dbReference>
<comment type="caution">
    <text evidence="7">The sequence shown here is derived from an EMBL/GenBank/DDBJ whole genome shotgun (WGS) entry which is preliminary data.</text>
</comment>
<accession>A0ABD3P0C8</accession>
<evidence type="ECO:0000259" key="6">
    <source>
        <dbReference type="Pfam" id="PF25107"/>
    </source>
</evidence>
<dbReference type="Proteomes" id="UP001530315">
    <property type="component" value="Unassembled WGS sequence"/>
</dbReference>
<keyword evidence="2" id="KW-0964">Secreted</keyword>
<evidence type="ECO:0008006" key="9">
    <source>
        <dbReference type="Google" id="ProtNLM"/>
    </source>
</evidence>
<organism evidence="7 8">
    <name type="scientific">Stephanodiscus triporus</name>
    <dbReference type="NCBI Taxonomy" id="2934178"/>
    <lineage>
        <taxon>Eukaryota</taxon>
        <taxon>Sar</taxon>
        <taxon>Stramenopiles</taxon>
        <taxon>Ochrophyta</taxon>
        <taxon>Bacillariophyta</taxon>
        <taxon>Coscinodiscophyceae</taxon>
        <taxon>Thalassiosirophycidae</taxon>
        <taxon>Stephanodiscales</taxon>
        <taxon>Stephanodiscaceae</taxon>
        <taxon>Stephanodiscus</taxon>
    </lineage>
</organism>
<feature type="domain" description="VWA7 N-terminal" evidence="6">
    <location>
        <begin position="8"/>
        <end position="118"/>
    </location>
</feature>
<evidence type="ECO:0000313" key="8">
    <source>
        <dbReference type="Proteomes" id="UP001530315"/>
    </source>
</evidence>
<proteinExistence type="predicted"/>
<keyword evidence="8" id="KW-1185">Reference proteome</keyword>
<dbReference type="PANTHER" id="PTHR14905:SF7">
    <property type="entry name" value="VON WILLEBRAND FACTOR A DOMAIN-CONTAINING PROTEIN 7"/>
    <property type="match status" value="1"/>
</dbReference>
<evidence type="ECO:0000256" key="2">
    <source>
        <dbReference type="ARBA" id="ARBA00022525"/>
    </source>
</evidence>
<dbReference type="AlphaFoldDB" id="A0ABD3P0C8"/>
<evidence type="ECO:0000256" key="4">
    <source>
        <dbReference type="SAM" id="MobiDB-lite"/>
    </source>
</evidence>
<evidence type="ECO:0000313" key="7">
    <source>
        <dbReference type="EMBL" id="KAL3780873.1"/>
    </source>
</evidence>
<protein>
    <recommendedName>
        <fullName evidence="9">VWFA domain-containing protein</fullName>
    </recommendedName>
</protein>
<dbReference type="InterPro" id="IPR052577">
    <property type="entry name" value="VWA7"/>
</dbReference>
<gene>
    <name evidence="7" type="ORF">ACHAW5_001340</name>
</gene>
<feature type="domain" description="Hemicentin-1-like von Willebrand factor A" evidence="5">
    <location>
        <begin position="155"/>
        <end position="315"/>
    </location>
</feature>
<dbReference type="InterPro" id="IPR056862">
    <property type="entry name" value="VWA7_N"/>
</dbReference>
<evidence type="ECO:0000256" key="3">
    <source>
        <dbReference type="ARBA" id="ARBA00022729"/>
    </source>
</evidence>
<comment type="subcellular location">
    <subcellularLocation>
        <location evidence="1">Secreted</location>
    </subcellularLocation>
</comment>
<keyword evidence="3" id="KW-0732">Signal</keyword>
<sequence>MKIPADGENARKDFGKALHTVQDFYAHSNWADIKTSSVAINPDLGRQEFCDATGGTFLTGITDITSGYFEFEFTLLGGTYCFPTPKDKCHHGLNGISSPPFCFSRPGINKDDTSRANYDRSYNQASKTLLSNLLTRDGIVGNRYPIATFFGQTTSIAIVMDTTGSMAVKNTVLSKIVNNYYVTVLNPLYILVEVNDPFVSPAYYYTDALSFSSKLNTLTAYGGDDCEVCHQLNLCNDKQEPNMLGILNAVKASLPGGKVYVFTDATSKSGFLLPLVLAEARRKNVMILFGLTGSCSPVDELYIKLAEETEGQIFFGDRNTIGEIFAPIKESIRGDHITISRAKINLTGGSSVVHVPIDVETVEFSTSMYDGIIDDVNISRPDGTVVSDSDPDVIISKLGSDNQIVTVHDPSPGTWVLELSGMGHASVIAQGNSAINLDYFQFVSTVAGRFEHMYIDIPGGNPIADGKNATALTRLEGPVANGTLLYSAQELLNDVKATLDEIVLTIKTPSKPFSVMARGISSAGYEFQRLALPVYVPQGIKVSFDEHSRPVAIPEGSNTTVVFKVENYGAERVVVDIGVTADNMTFLHGFEPLLADIPGNSSKAINVLLAAPMGCMAGNLKLTATATDDKLLGNSHTVDIADICKPLPTASPTVNAAKSAKKPTKTPTKKPQTKKPNKRTPPPFLTTERLLVTSNIKIAKNIVTDLSTGV</sequence>
<reference evidence="7 8" key="1">
    <citation type="submission" date="2024-10" db="EMBL/GenBank/DDBJ databases">
        <title>Updated reference genomes for cyclostephanoid diatoms.</title>
        <authorList>
            <person name="Roberts W.R."/>
            <person name="Alverson A.J."/>
        </authorList>
    </citation>
    <scope>NUCLEOTIDE SEQUENCE [LARGE SCALE GENOMIC DNA]</scope>
    <source>
        <strain evidence="7 8">AJA276-08</strain>
    </source>
</reference>
<dbReference type="Pfam" id="PF25107">
    <property type="entry name" value="VWA7_N"/>
    <property type="match status" value="1"/>
</dbReference>
<dbReference type="Pfam" id="PF25106">
    <property type="entry name" value="VWA_4"/>
    <property type="match status" value="1"/>
</dbReference>
<name>A0ABD3P0C8_9STRA</name>